<keyword evidence="20" id="KW-1185">Reference proteome</keyword>
<reference evidence="18" key="3">
    <citation type="submission" date="2023-07" db="EMBL/GenBank/DDBJ databases">
        <title>Genome content predicts the carbon catabolic preferences of heterotrophic bacteria.</title>
        <authorList>
            <person name="Gralka M."/>
        </authorList>
    </citation>
    <scope>NUCLEOTIDE SEQUENCE</scope>
    <source>
        <strain evidence="18">G2M05</strain>
    </source>
</reference>
<dbReference type="GO" id="GO:0006633">
    <property type="term" value="P:fatty acid biosynthetic process"/>
    <property type="evidence" value="ECO:0007669"/>
    <property type="project" value="UniProtKB-UniRule"/>
</dbReference>
<feature type="domain" description="Ketosynthase family 3 (KS3)" evidence="17">
    <location>
        <begin position="3"/>
        <end position="411"/>
    </location>
</feature>
<keyword evidence="6 14" id="KW-0808">Transferase</keyword>
<evidence type="ECO:0000256" key="9">
    <source>
        <dbReference type="ARBA" id="ARBA00023160"/>
    </source>
</evidence>
<dbReference type="InterPro" id="IPR017568">
    <property type="entry name" value="3-oxoacyl-ACP_synth-2"/>
</dbReference>
<comment type="caution">
    <text evidence="18">The sequence shown here is derived from an EMBL/GenBank/DDBJ whole genome shotgun (WGS) entry which is preliminary data.</text>
</comment>
<dbReference type="FunFam" id="3.40.47.10:FF:000009">
    <property type="entry name" value="3-oxoacyl-[acyl-carrier-protein] synthase 2"/>
    <property type="match status" value="1"/>
</dbReference>
<dbReference type="InterPro" id="IPR018201">
    <property type="entry name" value="Ketoacyl_synth_AS"/>
</dbReference>
<keyword evidence="7" id="KW-0276">Fatty acid metabolism</keyword>
<reference evidence="19 20" key="1">
    <citation type="journal article" date="2016" name="Antonie Van Leeuwenhoek">
        <title>Photobacterium sanguinicancri sp. nov. isolated from marine animals.</title>
        <authorList>
            <person name="Gomez-Gil B."/>
            <person name="Roque A."/>
            <person name="Rotllant G."/>
            <person name="Romalde J.L."/>
            <person name="Doce A."/>
            <person name="Eggermont M."/>
            <person name="Defoirdt T."/>
        </authorList>
    </citation>
    <scope>NUCLEOTIDE SEQUENCE [LARGE SCALE GENOMIC DNA]</scope>
    <source>
        <strain evidence="19 20">CAIM 1827</strain>
    </source>
</reference>
<comment type="similarity">
    <text evidence="2 14 16">Belongs to the thiolase-like superfamily. Beta-ketoacyl-ACP synthases family.</text>
</comment>
<organism evidence="18 21">
    <name type="scientific">Photobacterium sanguinicancri</name>
    <dbReference type="NCBI Taxonomy" id="875932"/>
    <lineage>
        <taxon>Bacteria</taxon>
        <taxon>Pseudomonadati</taxon>
        <taxon>Pseudomonadota</taxon>
        <taxon>Gammaproteobacteria</taxon>
        <taxon>Vibrionales</taxon>
        <taxon>Vibrionaceae</taxon>
        <taxon>Photobacterium</taxon>
    </lineage>
</organism>
<evidence type="ECO:0000256" key="16">
    <source>
        <dbReference type="RuleBase" id="RU003694"/>
    </source>
</evidence>
<keyword evidence="8" id="KW-0443">Lipid metabolism</keyword>
<evidence type="ECO:0000256" key="4">
    <source>
        <dbReference type="ARBA" id="ARBA00014657"/>
    </source>
</evidence>
<evidence type="ECO:0000256" key="2">
    <source>
        <dbReference type="ARBA" id="ARBA00008467"/>
    </source>
</evidence>
<dbReference type="EMBL" id="JAUOPU010000001">
    <property type="protein sequence ID" value="MDO6541091.1"/>
    <property type="molecule type" value="Genomic_DNA"/>
</dbReference>
<evidence type="ECO:0000313" key="19">
    <source>
        <dbReference type="EMBL" id="OZS45793.1"/>
    </source>
</evidence>
<evidence type="ECO:0000256" key="13">
    <source>
        <dbReference type="ARBA" id="ARBA00047659"/>
    </source>
</evidence>
<dbReference type="GO" id="GO:0005829">
    <property type="term" value="C:cytosol"/>
    <property type="evidence" value="ECO:0007669"/>
    <property type="project" value="TreeGrafter"/>
</dbReference>
<dbReference type="Proteomes" id="UP001170624">
    <property type="component" value="Unassembled WGS sequence"/>
</dbReference>
<evidence type="ECO:0000256" key="11">
    <source>
        <dbReference type="ARBA" id="ARBA00024006"/>
    </source>
</evidence>
<dbReference type="NCBIfam" id="NF004970">
    <property type="entry name" value="PRK06333.1"/>
    <property type="match status" value="1"/>
</dbReference>
<sequence length="412" mass="42962">MSKRRVVVTGMGMLSPVGNTVDSSWKALLAGTSGISNIEHFDASAFATRFAGMVKDFNCEEYMTKKDARKMDLFIQYGIAAGVQALKDSGFEVTEENAPRIGVAIGSGIGGLGLIESNHRAYMEKGPRKISPFFVPSTIVNMIAGHMSIMHGLRGPNIAISTACTTGLHNIGHAARMIAYGDADAMLAGGAEKASTELGMGGFAAAKALSTRNDDPQAASRPWDKDRDGFVLGDGAGMMVLEEYEHAKARGAKIYAELVGFGMSGDAYHMTSPSPDGSGGALAMEACIRDAGINADKIGYINAHGTSTPAGDVAETLGIKRAMGAAVNDVLVSSTKSMTGHLLGAAGSVESIISVMALVDQAVPPTINLENPDEGCDLDYVAGEARQVNLEYSLCNSFGFGGTNGSLLFKKI</sequence>
<comment type="catalytic activity">
    <reaction evidence="13 14">
        <text>a fatty acyl-[ACP] + malonyl-[ACP] + H(+) = a 3-oxoacyl-[ACP] + holo-[ACP] + CO2</text>
        <dbReference type="Rhea" id="RHEA:22836"/>
        <dbReference type="Rhea" id="RHEA-COMP:9623"/>
        <dbReference type="Rhea" id="RHEA-COMP:9685"/>
        <dbReference type="Rhea" id="RHEA-COMP:9916"/>
        <dbReference type="Rhea" id="RHEA-COMP:14125"/>
        <dbReference type="ChEBI" id="CHEBI:15378"/>
        <dbReference type="ChEBI" id="CHEBI:16526"/>
        <dbReference type="ChEBI" id="CHEBI:64479"/>
        <dbReference type="ChEBI" id="CHEBI:78449"/>
        <dbReference type="ChEBI" id="CHEBI:78776"/>
        <dbReference type="ChEBI" id="CHEBI:138651"/>
    </reaction>
</comment>
<evidence type="ECO:0000256" key="5">
    <source>
        <dbReference type="ARBA" id="ARBA00022516"/>
    </source>
</evidence>
<dbReference type="Proteomes" id="UP000215999">
    <property type="component" value="Unassembled WGS sequence"/>
</dbReference>
<reference evidence="19" key="2">
    <citation type="submission" date="2017-07" db="EMBL/GenBank/DDBJ databases">
        <authorList>
            <person name="Gomez-Gil B."/>
            <person name="Enciso-Ibarra K."/>
        </authorList>
    </citation>
    <scope>NUCLEOTIDE SEQUENCE</scope>
    <source>
        <strain evidence="19">CAIM 1827</strain>
    </source>
</reference>
<comment type="catalytic activity">
    <reaction evidence="12 14">
        <text>(9Z)-hexadecenoyl-[ACP] + malonyl-[ACP] + H(+) = 3-oxo-(11Z)-octadecenoyl-[ACP] + holo-[ACP] + CO2</text>
        <dbReference type="Rhea" id="RHEA:55040"/>
        <dbReference type="Rhea" id="RHEA-COMP:9623"/>
        <dbReference type="Rhea" id="RHEA-COMP:9685"/>
        <dbReference type="Rhea" id="RHEA-COMP:10800"/>
        <dbReference type="Rhea" id="RHEA-COMP:14074"/>
        <dbReference type="ChEBI" id="CHEBI:15378"/>
        <dbReference type="ChEBI" id="CHEBI:16526"/>
        <dbReference type="ChEBI" id="CHEBI:64479"/>
        <dbReference type="ChEBI" id="CHEBI:78449"/>
        <dbReference type="ChEBI" id="CHEBI:83989"/>
        <dbReference type="ChEBI" id="CHEBI:138538"/>
        <dbReference type="EC" id="2.3.1.179"/>
    </reaction>
</comment>
<gene>
    <name evidence="18" type="primary">fabF</name>
    <name evidence="19" type="ORF">ASV53_01060</name>
    <name evidence="18" type="ORF">Q4568_01035</name>
</gene>
<protein>
    <recommendedName>
        <fullName evidence="4 14">3-oxoacyl-[acyl-carrier-protein] synthase 2</fullName>
        <ecNumber evidence="3 14">2.3.1.179</ecNumber>
    </recommendedName>
</protein>
<comment type="pathway">
    <text evidence="1 14">Lipid metabolism; fatty acid biosynthesis.</text>
</comment>
<keyword evidence="10 14" id="KW-0012">Acyltransferase</keyword>
<evidence type="ECO:0000313" key="21">
    <source>
        <dbReference type="Proteomes" id="UP001170624"/>
    </source>
</evidence>
<dbReference type="PROSITE" id="PS52004">
    <property type="entry name" value="KS3_2"/>
    <property type="match status" value="1"/>
</dbReference>
<accession>A0AAW7Y010</accession>
<dbReference type="NCBIfam" id="TIGR03150">
    <property type="entry name" value="fabF"/>
    <property type="match status" value="1"/>
</dbReference>
<dbReference type="Gene3D" id="3.40.47.10">
    <property type="match status" value="1"/>
</dbReference>
<dbReference type="InterPro" id="IPR000794">
    <property type="entry name" value="Beta-ketoacyl_synthase"/>
</dbReference>
<dbReference type="GO" id="GO:0004315">
    <property type="term" value="F:3-oxoacyl-[acyl-carrier-protein] synthase activity"/>
    <property type="evidence" value="ECO:0007669"/>
    <property type="project" value="UniProtKB-UniRule"/>
</dbReference>
<keyword evidence="9 14" id="KW-0275">Fatty acid biosynthesis</keyword>
<proteinExistence type="inferred from homology"/>
<dbReference type="InterPro" id="IPR014031">
    <property type="entry name" value="Ketoacyl_synth_C"/>
</dbReference>
<dbReference type="PANTHER" id="PTHR11712:SF336">
    <property type="entry name" value="3-OXOACYL-[ACYL-CARRIER-PROTEIN] SYNTHASE, MITOCHONDRIAL"/>
    <property type="match status" value="1"/>
</dbReference>
<dbReference type="NCBIfam" id="NF006434">
    <property type="entry name" value="PRK08722.1"/>
    <property type="match status" value="1"/>
</dbReference>
<dbReference type="Pfam" id="PF02801">
    <property type="entry name" value="Ketoacyl-synt_C"/>
    <property type="match status" value="1"/>
</dbReference>
<dbReference type="InterPro" id="IPR016039">
    <property type="entry name" value="Thiolase-like"/>
</dbReference>
<evidence type="ECO:0000259" key="17">
    <source>
        <dbReference type="PROSITE" id="PS52004"/>
    </source>
</evidence>
<evidence type="ECO:0000256" key="6">
    <source>
        <dbReference type="ARBA" id="ARBA00022679"/>
    </source>
</evidence>
<dbReference type="PROSITE" id="PS00606">
    <property type="entry name" value="KS3_1"/>
    <property type="match status" value="1"/>
</dbReference>
<name>A0AAW7Y010_9GAMM</name>
<dbReference type="InterPro" id="IPR014030">
    <property type="entry name" value="Ketoacyl_synth_N"/>
</dbReference>
<feature type="active site" description="For beta-ketoacyl synthase activity" evidence="15">
    <location>
        <position position="164"/>
    </location>
</feature>
<keyword evidence="5 14" id="KW-0444">Lipid biosynthesis</keyword>
<dbReference type="EMBL" id="NOIF01000003">
    <property type="protein sequence ID" value="OZS45793.1"/>
    <property type="molecule type" value="Genomic_DNA"/>
</dbReference>
<dbReference type="EC" id="2.3.1.179" evidence="3 14"/>
<evidence type="ECO:0000256" key="15">
    <source>
        <dbReference type="PIRSR" id="PIRSR000447-1"/>
    </source>
</evidence>
<evidence type="ECO:0000256" key="7">
    <source>
        <dbReference type="ARBA" id="ARBA00022832"/>
    </source>
</evidence>
<dbReference type="Pfam" id="PF00109">
    <property type="entry name" value="ketoacyl-synt"/>
    <property type="match status" value="1"/>
</dbReference>
<evidence type="ECO:0000256" key="10">
    <source>
        <dbReference type="ARBA" id="ARBA00023315"/>
    </source>
</evidence>
<comment type="function">
    <text evidence="11 14">Involved in the type II fatty acid elongation cycle. Catalyzes the elongation of a wide range of acyl-ACP by the addition of two carbons from malonyl-ACP to an acyl acceptor. Can efficiently catalyze the conversion of palmitoleoyl-ACP (cis-hexadec-9-enoyl-ACP) to cis-vaccenoyl-ACP (cis-octadec-11-enoyl-ACP), an essential step in the thermal regulation of fatty acid composition.</text>
</comment>
<dbReference type="InterPro" id="IPR020841">
    <property type="entry name" value="PKS_Beta-ketoAc_synthase_dom"/>
</dbReference>
<evidence type="ECO:0000256" key="3">
    <source>
        <dbReference type="ARBA" id="ARBA00012356"/>
    </source>
</evidence>
<evidence type="ECO:0000256" key="12">
    <source>
        <dbReference type="ARBA" id="ARBA00047318"/>
    </source>
</evidence>
<dbReference type="PANTHER" id="PTHR11712">
    <property type="entry name" value="POLYKETIDE SYNTHASE-RELATED"/>
    <property type="match status" value="1"/>
</dbReference>
<dbReference type="SUPFAM" id="SSF53901">
    <property type="entry name" value="Thiolase-like"/>
    <property type="match status" value="2"/>
</dbReference>
<dbReference type="CDD" id="cd00834">
    <property type="entry name" value="KAS_I_II"/>
    <property type="match status" value="1"/>
</dbReference>
<evidence type="ECO:0000313" key="20">
    <source>
        <dbReference type="Proteomes" id="UP000215999"/>
    </source>
</evidence>
<evidence type="ECO:0000313" key="18">
    <source>
        <dbReference type="EMBL" id="MDO6541091.1"/>
    </source>
</evidence>
<evidence type="ECO:0000256" key="1">
    <source>
        <dbReference type="ARBA" id="ARBA00005194"/>
    </source>
</evidence>
<evidence type="ECO:0000256" key="8">
    <source>
        <dbReference type="ARBA" id="ARBA00023098"/>
    </source>
</evidence>
<dbReference type="SMART" id="SM00825">
    <property type="entry name" value="PKS_KS"/>
    <property type="match status" value="1"/>
</dbReference>
<dbReference type="AlphaFoldDB" id="A0AAW7Y010"/>
<dbReference type="NCBIfam" id="NF005589">
    <property type="entry name" value="PRK07314.1"/>
    <property type="match status" value="1"/>
</dbReference>
<evidence type="ECO:0000256" key="14">
    <source>
        <dbReference type="PIRNR" id="PIRNR000447"/>
    </source>
</evidence>
<dbReference type="RefSeq" id="WP_062688565.1">
    <property type="nucleotide sequence ID" value="NZ_AP024850.1"/>
</dbReference>
<dbReference type="PIRSF" id="PIRSF000447">
    <property type="entry name" value="KAS_II"/>
    <property type="match status" value="1"/>
</dbReference>